<name>A0ABW0W6D3_9BACL</name>
<reference evidence="3" key="1">
    <citation type="journal article" date="2019" name="Int. J. Syst. Evol. Microbiol.">
        <title>The Global Catalogue of Microorganisms (GCM) 10K type strain sequencing project: providing services to taxonomists for standard genome sequencing and annotation.</title>
        <authorList>
            <consortium name="The Broad Institute Genomics Platform"/>
            <consortium name="The Broad Institute Genome Sequencing Center for Infectious Disease"/>
            <person name="Wu L."/>
            <person name="Ma J."/>
        </authorList>
    </citation>
    <scope>NUCLEOTIDE SEQUENCE [LARGE SCALE GENOMIC DNA]</scope>
    <source>
        <strain evidence="3">CGMCC 1.3240</strain>
    </source>
</reference>
<organism evidence="2 3">
    <name type="scientific">Paenibacillus solisilvae</name>
    <dbReference type="NCBI Taxonomy" id="2486751"/>
    <lineage>
        <taxon>Bacteria</taxon>
        <taxon>Bacillati</taxon>
        <taxon>Bacillota</taxon>
        <taxon>Bacilli</taxon>
        <taxon>Bacillales</taxon>
        <taxon>Paenibacillaceae</taxon>
        <taxon>Paenibacillus</taxon>
    </lineage>
</organism>
<comment type="caution">
    <text evidence="2">The sequence shown here is derived from an EMBL/GenBank/DDBJ whole genome shotgun (WGS) entry which is preliminary data.</text>
</comment>
<feature type="region of interest" description="Disordered" evidence="1">
    <location>
        <begin position="22"/>
        <end position="42"/>
    </location>
</feature>
<dbReference type="EMBL" id="JBHSOW010000098">
    <property type="protein sequence ID" value="MFC5652599.1"/>
    <property type="molecule type" value="Genomic_DNA"/>
</dbReference>
<evidence type="ECO:0000256" key="1">
    <source>
        <dbReference type="SAM" id="MobiDB-lite"/>
    </source>
</evidence>
<evidence type="ECO:0000313" key="2">
    <source>
        <dbReference type="EMBL" id="MFC5652599.1"/>
    </source>
</evidence>
<accession>A0ABW0W6D3</accession>
<dbReference type="Proteomes" id="UP001596047">
    <property type="component" value="Unassembled WGS sequence"/>
</dbReference>
<protein>
    <submittedName>
        <fullName evidence="2">Uncharacterized protein</fullName>
    </submittedName>
</protein>
<sequence length="42" mass="4834">MLILIRLTLDPDDEEMCLNQLAEDGTDDSEEHPELAYTRVND</sequence>
<gene>
    <name evidence="2" type="ORF">ACFPYJ_26465</name>
</gene>
<proteinExistence type="predicted"/>
<keyword evidence="3" id="KW-1185">Reference proteome</keyword>
<dbReference type="RefSeq" id="WP_379191238.1">
    <property type="nucleotide sequence ID" value="NZ_JBHSOW010000098.1"/>
</dbReference>
<evidence type="ECO:0000313" key="3">
    <source>
        <dbReference type="Proteomes" id="UP001596047"/>
    </source>
</evidence>